<evidence type="ECO:0000313" key="2">
    <source>
        <dbReference type="EMBL" id="VAW28800.1"/>
    </source>
</evidence>
<dbReference type="EMBL" id="UOES01000458">
    <property type="protein sequence ID" value="VAW28800.1"/>
    <property type="molecule type" value="Genomic_DNA"/>
</dbReference>
<dbReference type="Pfam" id="PF08808">
    <property type="entry name" value="RES"/>
    <property type="match status" value="1"/>
</dbReference>
<protein>
    <recommendedName>
        <fullName evidence="1">RES domain-containing protein</fullName>
    </recommendedName>
</protein>
<name>A0A3B0UI91_9ZZZZ</name>
<evidence type="ECO:0000259" key="1">
    <source>
        <dbReference type="Pfam" id="PF08808"/>
    </source>
</evidence>
<reference evidence="2" key="1">
    <citation type="submission" date="2018-06" db="EMBL/GenBank/DDBJ databases">
        <authorList>
            <person name="Zhirakovskaya E."/>
        </authorList>
    </citation>
    <scope>NUCLEOTIDE SEQUENCE</scope>
</reference>
<accession>A0A3B0UI91</accession>
<sequence>MVVYRLTKAKYAKKLSGLGASKSSTHRWNSRGTSMLYTSQSRALAVSEVAAHLTLEELPPEQAMLTIYIPDSVSMQSIMLSSLPLGWDCW</sequence>
<feature type="non-terminal residue" evidence="2">
    <location>
        <position position="90"/>
    </location>
</feature>
<proteinExistence type="predicted"/>
<dbReference type="AlphaFoldDB" id="A0A3B0UI91"/>
<organism evidence="2">
    <name type="scientific">hydrothermal vent metagenome</name>
    <dbReference type="NCBI Taxonomy" id="652676"/>
    <lineage>
        <taxon>unclassified sequences</taxon>
        <taxon>metagenomes</taxon>
        <taxon>ecological metagenomes</taxon>
    </lineage>
</organism>
<dbReference type="InterPro" id="IPR014914">
    <property type="entry name" value="RES_dom"/>
</dbReference>
<gene>
    <name evidence="2" type="ORF">MNBD_BACTEROID06-1330</name>
</gene>
<feature type="domain" description="RES" evidence="1">
    <location>
        <begin position="3"/>
        <end position="74"/>
    </location>
</feature>